<keyword evidence="2" id="KW-1185">Reference proteome</keyword>
<protein>
    <submittedName>
        <fullName evidence="1">Uncharacterized protein</fullName>
    </submittedName>
</protein>
<name>A0ABR2KXX1_9EUKA</name>
<accession>A0ABR2KXX1</accession>
<gene>
    <name evidence="1" type="ORF">M9Y10_013850</name>
</gene>
<reference evidence="1 2" key="1">
    <citation type="submission" date="2024-04" db="EMBL/GenBank/DDBJ databases">
        <title>Tritrichomonas musculus Genome.</title>
        <authorList>
            <person name="Alves-Ferreira E."/>
            <person name="Grigg M."/>
            <person name="Lorenzi H."/>
            <person name="Galac M."/>
        </authorList>
    </citation>
    <scope>NUCLEOTIDE SEQUENCE [LARGE SCALE GENOMIC DNA]</scope>
    <source>
        <strain evidence="1 2">EAF2021</strain>
    </source>
</reference>
<comment type="caution">
    <text evidence="1">The sequence shown here is derived from an EMBL/GenBank/DDBJ whole genome shotgun (WGS) entry which is preliminary data.</text>
</comment>
<evidence type="ECO:0000313" key="1">
    <source>
        <dbReference type="EMBL" id="KAK8895964.1"/>
    </source>
</evidence>
<evidence type="ECO:0000313" key="2">
    <source>
        <dbReference type="Proteomes" id="UP001470230"/>
    </source>
</evidence>
<dbReference type="Proteomes" id="UP001470230">
    <property type="component" value="Unassembled WGS sequence"/>
</dbReference>
<proteinExistence type="predicted"/>
<dbReference type="EMBL" id="JAPFFF010000002">
    <property type="protein sequence ID" value="KAK8895964.1"/>
    <property type="molecule type" value="Genomic_DNA"/>
</dbReference>
<sequence>MGSTAPVVELFEVDGPSIWVTFELFHDVVNDSLLRSTQFFPFPEGFEAIDVLFTTFIWGPDIEFVKVFLDLGLLQRLGSPELFDVVDVFSDTGLVSLMDFPIEPESTLFFGDGVFTTNLLSISAESAEEVVVGIDVPCWRSLMLGCMRDT</sequence>
<organism evidence="1 2">
    <name type="scientific">Tritrichomonas musculus</name>
    <dbReference type="NCBI Taxonomy" id="1915356"/>
    <lineage>
        <taxon>Eukaryota</taxon>
        <taxon>Metamonada</taxon>
        <taxon>Parabasalia</taxon>
        <taxon>Tritrichomonadida</taxon>
        <taxon>Tritrichomonadidae</taxon>
        <taxon>Tritrichomonas</taxon>
    </lineage>
</organism>